<sequence>MSRYLRRGPYSKACTNCRKAKKGCSGCINTQCQRCIKKGLLCIPYKNNCKKIGDKHETSLELSSTTTTNFQSSYEGQQIEHSEILSATQNQEYYSCSFETMHGNRENKHITDLIRHNDQPEKRLHSPVNEDNNNALYALHEDHETNYMNYDDISGYIYYGINSYMEYDINELMGLSSIPCDDVQDTYSYENSCCQILNYEYADDSITRFKNQDPYNGIKMK</sequence>
<dbReference type="InterPro" id="IPR001138">
    <property type="entry name" value="Zn2Cys6_DnaBD"/>
</dbReference>
<name>A0A9N9CAE9_9GLOM</name>
<dbReference type="GO" id="GO:0000981">
    <property type="term" value="F:DNA-binding transcription factor activity, RNA polymerase II-specific"/>
    <property type="evidence" value="ECO:0007669"/>
    <property type="project" value="InterPro"/>
</dbReference>
<dbReference type="EMBL" id="CAJVPV010005575">
    <property type="protein sequence ID" value="CAG8592910.1"/>
    <property type="molecule type" value="Genomic_DNA"/>
</dbReference>
<evidence type="ECO:0000259" key="1">
    <source>
        <dbReference type="PROSITE" id="PS00463"/>
    </source>
</evidence>
<reference evidence="2" key="1">
    <citation type="submission" date="2021-06" db="EMBL/GenBank/DDBJ databases">
        <authorList>
            <person name="Kallberg Y."/>
            <person name="Tangrot J."/>
            <person name="Rosling A."/>
        </authorList>
    </citation>
    <scope>NUCLEOTIDE SEQUENCE</scope>
    <source>
        <strain evidence="2">CL551</strain>
    </source>
</reference>
<dbReference type="CDD" id="cd00067">
    <property type="entry name" value="GAL4"/>
    <property type="match status" value="1"/>
</dbReference>
<comment type="caution">
    <text evidence="2">The sequence shown here is derived from an EMBL/GenBank/DDBJ whole genome shotgun (WGS) entry which is preliminary data.</text>
</comment>
<dbReference type="Proteomes" id="UP000789342">
    <property type="component" value="Unassembled WGS sequence"/>
</dbReference>
<proteinExistence type="predicted"/>
<feature type="domain" description="Zn(2)-C6 fungal-type" evidence="1">
    <location>
        <begin position="13"/>
        <end position="42"/>
    </location>
</feature>
<organism evidence="2 3">
    <name type="scientific">Acaulospora morrowiae</name>
    <dbReference type="NCBI Taxonomy" id="94023"/>
    <lineage>
        <taxon>Eukaryota</taxon>
        <taxon>Fungi</taxon>
        <taxon>Fungi incertae sedis</taxon>
        <taxon>Mucoromycota</taxon>
        <taxon>Glomeromycotina</taxon>
        <taxon>Glomeromycetes</taxon>
        <taxon>Diversisporales</taxon>
        <taxon>Acaulosporaceae</taxon>
        <taxon>Acaulospora</taxon>
    </lineage>
</organism>
<evidence type="ECO:0000313" key="3">
    <source>
        <dbReference type="Proteomes" id="UP000789342"/>
    </source>
</evidence>
<accession>A0A9N9CAE9</accession>
<dbReference type="AlphaFoldDB" id="A0A9N9CAE9"/>
<dbReference type="PROSITE" id="PS00463">
    <property type="entry name" value="ZN2_CY6_FUNGAL_1"/>
    <property type="match status" value="1"/>
</dbReference>
<evidence type="ECO:0000313" key="2">
    <source>
        <dbReference type="EMBL" id="CAG8592910.1"/>
    </source>
</evidence>
<gene>
    <name evidence="2" type="ORF">AMORRO_LOCUS7426</name>
</gene>
<keyword evidence="3" id="KW-1185">Reference proteome</keyword>
<dbReference type="GO" id="GO:0008270">
    <property type="term" value="F:zinc ion binding"/>
    <property type="evidence" value="ECO:0007669"/>
    <property type="project" value="InterPro"/>
</dbReference>
<protein>
    <submittedName>
        <fullName evidence="2">10594_t:CDS:1</fullName>
    </submittedName>
</protein>